<name>A0A8J6TM62_9BACT</name>
<dbReference type="AlphaFoldDB" id="A0A8J6TM62"/>
<dbReference type="EMBL" id="JACNIG010000210">
    <property type="protein sequence ID" value="MBC8432171.1"/>
    <property type="molecule type" value="Genomic_DNA"/>
</dbReference>
<proteinExistence type="predicted"/>
<evidence type="ECO:0000313" key="2">
    <source>
        <dbReference type="Proteomes" id="UP000605201"/>
    </source>
</evidence>
<evidence type="ECO:0000313" key="1">
    <source>
        <dbReference type="EMBL" id="MBC8432171.1"/>
    </source>
</evidence>
<accession>A0A8J6TM62</accession>
<comment type="caution">
    <text evidence="1">The sequence shown here is derived from an EMBL/GenBank/DDBJ whole genome shotgun (WGS) entry which is preliminary data.</text>
</comment>
<sequence length="231" mass="26708">MTLNYPDVCQQSLIEPWWEEYTGIEFRPGRLVWAYLPHADQVPYTLIPIGRTEDPTDHGTARVKIKSFSIGDPVKKNDLSVAALPLYENEKFCVYRTKKRPAVIISKGGPLIEKELTRDMSKSRTVPTVLVVPSYGADIGYRKKFIERIRRCEYPQFIWDLLPIGGKEKGSIIRLDHVQPVIRSTRSIELTQYCLSEKAMAFVMQWVDWLVSGRMDQDSSLCQTRDFLMEF</sequence>
<gene>
    <name evidence="1" type="ORF">H8D96_09635</name>
</gene>
<protein>
    <submittedName>
        <fullName evidence="1">Uncharacterized protein</fullName>
    </submittedName>
</protein>
<dbReference type="Proteomes" id="UP000605201">
    <property type="component" value="Unassembled WGS sequence"/>
</dbReference>
<reference evidence="1 2" key="1">
    <citation type="submission" date="2020-08" db="EMBL/GenBank/DDBJ databases">
        <title>Bridging the membrane lipid divide: bacteria of the FCB group superphylum have the potential to synthesize archaeal ether lipids.</title>
        <authorList>
            <person name="Villanueva L."/>
            <person name="Von Meijenfeldt F.A.B."/>
            <person name="Westbye A.B."/>
            <person name="Yadav S."/>
            <person name="Hopmans E.C."/>
            <person name="Dutilh B.E."/>
            <person name="Sinninghe Damste J.S."/>
        </authorList>
    </citation>
    <scope>NUCLEOTIDE SEQUENCE [LARGE SCALE GENOMIC DNA]</scope>
    <source>
        <strain evidence="1">NIOZ-UU17</strain>
    </source>
</reference>
<organism evidence="1 2">
    <name type="scientific">Candidatus Desulfatibia vada</name>
    <dbReference type="NCBI Taxonomy" id="2841696"/>
    <lineage>
        <taxon>Bacteria</taxon>
        <taxon>Pseudomonadati</taxon>
        <taxon>Thermodesulfobacteriota</taxon>
        <taxon>Desulfobacteria</taxon>
        <taxon>Desulfobacterales</taxon>
        <taxon>Desulfobacterales incertae sedis</taxon>
        <taxon>Candidatus Desulfatibia</taxon>
    </lineage>
</organism>